<dbReference type="SUPFAM" id="SSF55804">
    <property type="entry name" value="Phoshotransferase/anion transport protein"/>
    <property type="match status" value="1"/>
</dbReference>
<evidence type="ECO:0000259" key="1">
    <source>
        <dbReference type="PROSITE" id="PS51094"/>
    </source>
</evidence>
<proteinExistence type="predicted"/>
<reference evidence="2 3" key="1">
    <citation type="submission" date="2018-07" db="EMBL/GenBank/DDBJ databases">
        <title>Anaerosacharophilus polymeroproducens gen. nov. sp. nov., an anaerobic bacterium isolated from salt field.</title>
        <authorList>
            <person name="Kim W."/>
            <person name="Yang S.-H."/>
            <person name="Oh J."/>
            <person name="Lee J.-H."/>
            <person name="Kwon K.K."/>
        </authorList>
    </citation>
    <scope>NUCLEOTIDE SEQUENCE [LARGE SCALE GENOMIC DNA]</scope>
    <source>
        <strain evidence="2 3">MCWD5</strain>
    </source>
</reference>
<evidence type="ECO:0000313" key="3">
    <source>
        <dbReference type="Proteomes" id="UP000255036"/>
    </source>
</evidence>
<keyword evidence="2" id="KW-0813">Transport</keyword>
<keyword evidence="3" id="KW-1185">Reference proteome</keyword>
<dbReference type="CDD" id="cd00211">
    <property type="entry name" value="PTS_IIA_fru"/>
    <property type="match status" value="1"/>
</dbReference>
<dbReference type="PROSITE" id="PS00372">
    <property type="entry name" value="PTS_EIIA_TYPE_2_HIS"/>
    <property type="match status" value="1"/>
</dbReference>
<accession>A0A371ASH4</accession>
<dbReference type="Proteomes" id="UP000255036">
    <property type="component" value="Unassembled WGS sequence"/>
</dbReference>
<dbReference type="InterPro" id="IPR051541">
    <property type="entry name" value="PTS_SugarTrans_NitroReg"/>
</dbReference>
<dbReference type="RefSeq" id="WP_115482909.1">
    <property type="nucleotide sequence ID" value="NZ_QRCT01000049.1"/>
</dbReference>
<dbReference type="OrthoDB" id="1640042at2"/>
<dbReference type="PROSITE" id="PS51094">
    <property type="entry name" value="PTS_EIIA_TYPE_2"/>
    <property type="match status" value="1"/>
</dbReference>
<dbReference type="AlphaFoldDB" id="A0A371ASH4"/>
<organism evidence="2 3">
    <name type="scientific">Anaerosacchariphilus polymeriproducens</name>
    <dbReference type="NCBI Taxonomy" id="1812858"/>
    <lineage>
        <taxon>Bacteria</taxon>
        <taxon>Bacillati</taxon>
        <taxon>Bacillota</taxon>
        <taxon>Clostridia</taxon>
        <taxon>Lachnospirales</taxon>
        <taxon>Lachnospiraceae</taxon>
        <taxon>Anaerosacchariphilus</taxon>
    </lineage>
</organism>
<dbReference type="InterPro" id="IPR002178">
    <property type="entry name" value="PTS_EIIA_type-2_dom"/>
</dbReference>
<dbReference type="Gene3D" id="3.40.930.10">
    <property type="entry name" value="Mannitol-specific EII, Chain A"/>
    <property type="match status" value="1"/>
</dbReference>
<dbReference type="PANTHER" id="PTHR47738:SF2">
    <property type="entry name" value="PTS SYSTEM FRUCTOSE-LIKE EIIA COMPONENT"/>
    <property type="match status" value="1"/>
</dbReference>
<comment type="caution">
    <text evidence="2">The sequence shown here is derived from an EMBL/GenBank/DDBJ whole genome shotgun (WGS) entry which is preliminary data.</text>
</comment>
<evidence type="ECO:0000313" key="2">
    <source>
        <dbReference type="EMBL" id="RDU22499.1"/>
    </source>
</evidence>
<dbReference type="EMBL" id="QRCT01000049">
    <property type="protein sequence ID" value="RDU22499.1"/>
    <property type="molecule type" value="Genomic_DNA"/>
</dbReference>
<feature type="domain" description="PTS EIIA type-2" evidence="1">
    <location>
        <begin position="1"/>
        <end position="148"/>
    </location>
</feature>
<protein>
    <submittedName>
        <fullName evidence="2">PTS sugar transporter subunit IIA</fullName>
    </submittedName>
</protein>
<sequence length="154" mass="17669">MFEKNLTIITDKKFKTKNEVISYLANLNNQNVIVPSDYEKDVLERESVVSTYIGFGVAIPHAKSYSLKSPFVIYAKFTEGVKWDESDEKVNQVFMIGVPKSENGQDENSRLHLKILSELSKSLMRSAFRDDLIQAKKEEEVFKLLKTIEEGMNL</sequence>
<dbReference type="PANTHER" id="PTHR47738">
    <property type="entry name" value="PTS SYSTEM FRUCTOSE-LIKE EIIA COMPONENT-RELATED"/>
    <property type="match status" value="1"/>
</dbReference>
<dbReference type="InterPro" id="IPR016152">
    <property type="entry name" value="PTrfase/Anion_transptr"/>
</dbReference>
<name>A0A371ASH4_9FIRM</name>
<dbReference type="Pfam" id="PF00359">
    <property type="entry name" value="PTS_EIIA_2"/>
    <property type="match status" value="1"/>
</dbReference>
<keyword evidence="2" id="KW-0762">Sugar transport</keyword>
<gene>
    <name evidence="2" type="ORF">DWV06_14520</name>
</gene>